<reference evidence="2 3" key="1">
    <citation type="journal article" date="2017" name="Int. J. Syst. Evol. Microbiol.">
        <title>Erythrobacter aquimixticola sp. nov., isolated from the junction between the ocean and a freshwater spring.</title>
        <authorList>
            <person name="Park S."/>
            <person name="Jung Y.T."/>
            <person name="Choi S.J."/>
            <person name="Yoon J.H."/>
        </authorList>
    </citation>
    <scope>NUCLEOTIDE SEQUENCE [LARGE SCALE GENOMIC DNA]</scope>
    <source>
        <strain evidence="2 3">JSSK-14</strain>
    </source>
</reference>
<evidence type="ECO:0000313" key="3">
    <source>
        <dbReference type="Proteomes" id="UP000285232"/>
    </source>
</evidence>
<keyword evidence="3" id="KW-1185">Reference proteome</keyword>
<proteinExistence type="predicted"/>
<dbReference type="AlphaFoldDB" id="A0A419RQE5"/>
<feature type="chain" id="PRO_5019129088" evidence="1">
    <location>
        <begin position="21"/>
        <end position="298"/>
    </location>
</feature>
<sequence length="298" mass="32204">MTFRILAAAIALTVAGAAQAQDHLVANAREPIDILVNGQPVRMLIAPDAVQAPAVNAAAAERLGLEPSLFNFVFVIGPTHLPFRTDTIRYEAQGERFRRRTAFSEAIIVDGADGVVGPAGFPHERVTLRLRAQTSDDRAIVLPLHKMGRTLAGTRIEVGGVPIHVAFSFDRPETLVSATGGALIAEGQGGYFDGEAQEMDILYKVARPVRPLTLREPLMLGELEIRNIAVRTSDHGSSSTIGESAPDPDEIVVTARDDDMPRQRMYVGLDTIGHCASIAYDFEEETLTLMCPDQPAAR</sequence>
<protein>
    <submittedName>
        <fullName evidence="2">Uncharacterized protein</fullName>
    </submittedName>
</protein>
<gene>
    <name evidence="2" type="ORF">D6201_00530</name>
</gene>
<keyword evidence="1" id="KW-0732">Signal</keyword>
<dbReference type="Proteomes" id="UP000285232">
    <property type="component" value="Unassembled WGS sequence"/>
</dbReference>
<feature type="signal peptide" evidence="1">
    <location>
        <begin position="1"/>
        <end position="20"/>
    </location>
</feature>
<organism evidence="2 3">
    <name type="scientific">Aurantiacibacter aquimixticola</name>
    <dbReference type="NCBI Taxonomy" id="1958945"/>
    <lineage>
        <taxon>Bacteria</taxon>
        <taxon>Pseudomonadati</taxon>
        <taxon>Pseudomonadota</taxon>
        <taxon>Alphaproteobacteria</taxon>
        <taxon>Sphingomonadales</taxon>
        <taxon>Erythrobacteraceae</taxon>
        <taxon>Aurantiacibacter</taxon>
    </lineage>
</organism>
<name>A0A419RQE5_9SPHN</name>
<evidence type="ECO:0000313" key="2">
    <source>
        <dbReference type="EMBL" id="RJY08042.1"/>
    </source>
</evidence>
<evidence type="ECO:0000256" key="1">
    <source>
        <dbReference type="SAM" id="SignalP"/>
    </source>
</evidence>
<comment type="caution">
    <text evidence="2">The sequence shown here is derived from an EMBL/GenBank/DDBJ whole genome shotgun (WGS) entry which is preliminary data.</text>
</comment>
<dbReference type="OrthoDB" id="8478659at2"/>
<accession>A0A419RQE5</accession>
<dbReference type="EMBL" id="RAHX01000001">
    <property type="protein sequence ID" value="RJY08042.1"/>
    <property type="molecule type" value="Genomic_DNA"/>
</dbReference>
<dbReference type="RefSeq" id="WP_120046932.1">
    <property type="nucleotide sequence ID" value="NZ_RAHX01000001.1"/>
</dbReference>